<evidence type="ECO:0000256" key="1">
    <source>
        <dbReference type="ARBA" id="ARBA00022801"/>
    </source>
</evidence>
<dbReference type="RefSeq" id="WP_118511809.1">
    <property type="nucleotide sequence ID" value="NZ_WMBC01000012.1"/>
</dbReference>
<evidence type="ECO:0000313" key="5">
    <source>
        <dbReference type="Proteomes" id="UP000437824"/>
    </source>
</evidence>
<dbReference type="Pfam" id="PF01156">
    <property type="entry name" value="IU_nuc_hydro"/>
    <property type="match status" value="1"/>
</dbReference>
<dbReference type="Gene3D" id="3.90.245.10">
    <property type="entry name" value="Ribonucleoside hydrolase-like"/>
    <property type="match status" value="1"/>
</dbReference>
<dbReference type="InterPro" id="IPR023186">
    <property type="entry name" value="IUNH"/>
</dbReference>
<dbReference type="CDD" id="cd02651">
    <property type="entry name" value="nuc_hydro_IU_UC_XIUA"/>
    <property type="match status" value="1"/>
</dbReference>
<keyword evidence="2" id="KW-0326">Glycosidase</keyword>
<dbReference type="AlphaFoldDB" id="A0A844GNE5"/>
<gene>
    <name evidence="4" type="ORF">GKZ57_13465</name>
</gene>
<evidence type="ECO:0000256" key="2">
    <source>
        <dbReference type="ARBA" id="ARBA00023295"/>
    </source>
</evidence>
<evidence type="ECO:0000259" key="3">
    <source>
        <dbReference type="Pfam" id="PF01156"/>
    </source>
</evidence>
<proteinExistence type="predicted"/>
<feature type="domain" description="Inosine/uridine-preferring nucleoside hydrolase" evidence="3">
    <location>
        <begin position="6"/>
        <end position="302"/>
    </location>
</feature>
<organism evidence="4 5">
    <name type="scientific">Blautia luti DSM 14534 = JCM 17040</name>
    <dbReference type="NCBI Taxonomy" id="649762"/>
    <lineage>
        <taxon>Bacteria</taxon>
        <taxon>Bacillati</taxon>
        <taxon>Bacillota</taxon>
        <taxon>Clostridia</taxon>
        <taxon>Lachnospirales</taxon>
        <taxon>Lachnospiraceae</taxon>
        <taxon>Blautia</taxon>
    </lineage>
</organism>
<dbReference type="GO" id="GO:0006152">
    <property type="term" value="P:purine nucleoside catabolic process"/>
    <property type="evidence" value="ECO:0007669"/>
    <property type="project" value="TreeGrafter"/>
</dbReference>
<dbReference type="PANTHER" id="PTHR12304">
    <property type="entry name" value="INOSINE-URIDINE PREFERRING NUCLEOSIDE HYDROLASE"/>
    <property type="match status" value="1"/>
</dbReference>
<dbReference type="PANTHER" id="PTHR12304:SF4">
    <property type="entry name" value="URIDINE NUCLEOSIDASE"/>
    <property type="match status" value="1"/>
</dbReference>
<dbReference type="InterPro" id="IPR036452">
    <property type="entry name" value="Ribo_hydro-like"/>
</dbReference>
<protein>
    <submittedName>
        <fullName evidence="4">Nucleoside hydrolase</fullName>
    </submittedName>
</protein>
<dbReference type="InterPro" id="IPR001910">
    <property type="entry name" value="Inosine/uridine_hydrolase_dom"/>
</dbReference>
<dbReference type="GO" id="GO:0008477">
    <property type="term" value="F:purine nucleosidase activity"/>
    <property type="evidence" value="ECO:0007669"/>
    <property type="project" value="TreeGrafter"/>
</dbReference>
<accession>A0A844GNE5</accession>
<evidence type="ECO:0000313" key="4">
    <source>
        <dbReference type="EMBL" id="MTD62220.1"/>
    </source>
</evidence>
<comment type="caution">
    <text evidence="4">The sequence shown here is derived from an EMBL/GenBank/DDBJ whole genome shotgun (WGS) entry which is preliminary data.</text>
</comment>
<name>A0A844GNE5_9FIRM</name>
<sequence>MEQRKIIMDCDPGIDDAMALAYAASRPDAFKILAVTTVAGNQELQKVTANALDLTAFYGLDTEVAAGMSQPLINKLAPATDYHGENGLGNCVLPGSEKQAVEEMAVFYIRRKLMELPENEKATLVCTAPLTNIAMLLKLFPEVKSRICEIIFMGGSASGGNVTASAEFNIYTDPEAAKIVFGSGVPLVMCGLDVTEKCVLTASQIAKLAQSGNKIAHFCGEMGAYSLDHGNKYKRVVSIHDAVPFMYLTHPEIFEAEKAVLDVECSDCASRGRTICDFRWWREEELESNNLVLMRADSTEFQKYLIEGLYELGEMVKGN</sequence>
<dbReference type="Proteomes" id="UP000437824">
    <property type="component" value="Unassembled WGS sequence"/>
</dbReference>
<keyword evidence="1 4" id="KW-0378">Hydrolase</keyword>
<reference evidence="4 5" key="1">
    <citation type="submission" date="2019-11" db="EMBL/GenBank/DDBJ databases">
        <title>Draft genome sequence of Blautia luti DSM 14534T, isolated from human stool.</title>
        <authorList>
            <person name="Ortiz R."/>
            <person name="Melis-Arcos F."/>
            <person name="Covarrubias P."/>
            <person name="Cardenas J.P."/>
            <person name="Perez-Donoso J."/>
            <person name="Almonacid D."/>
        </authorList>
    </citation>
    <scope>NUCLEOTIDE SEQUENCE [LARGE SCALE GENOMIC DNA]</scope>
    <source>
        <strain evidence="4 5">DSM 14534</strain>
    </source>
</reference>
<dbReference type="EMBL" id="WMBC01000012">
    <property type="protein sequence ID" value="MTD62220.1"/>
    <property type="molecule type" value="Genomic_DNA"/>
</dbReference>
<dbReference type="GO" id="GO:0005829">
    <property type="term" value="C:cytosol"/>
    <property type="evidence" value="ECO:0007669"/>
    <property type="project" value="TreeGrafter"/>
</dbReference>
<dbReference type="SUPFAM" id="SSF53590">
    <property type="entry name" value="Nucleoside hydrolase"/>
    <property type="match status" value="1"/>
</dbReference>